<gene>
    <name evidence="1" type="ORF">SCMC78_00200</name>
</gene>
<dbReference type="AlphaFoldDB" id="A0AB33K988"/>
<sequence>MTAPAATNWPSLKVSDWTATRDTLHMWTQIVGKIRMAHAPLVNHWWQVTLYVSPRGLTTSTIPYRSGAFEIEFDFVGHRLEVRSSDGGVRGFPLRPMAVAEFYAQVRHTLDALGIEAPIHPHPNEVEQAIPFAEDHDHASYDGEAATLFWRQLLQANRVMGEFRSHFVGKVSPVHFFWGAMDLACTRFSGRTAPPHPGGAPNCGDWVMVEGYSRELSSCGFWPGGGEEGAFYAYAYPEPEGFADHPVGPESAYFSPEFKQFLLPYEAVRSASDPDRAVAEFLHTTYEAAAVLGEWDRAALEDDPFRWDGTSTPRWSPK</sequence>
<proteinExistence type="predicted"/>
<dbReference type="RefSeq" id="WP_408053144.1">
    <property type="nucleotide sequence ID" value="NZ_AP035884.1"/>
</dbReference>
<evidence type="ECO:0000313" key="1">
    <source>
        <dbReference type="EMBL" id="BFP50213.1"/>
    </source>
</evidence>
<dbReference type="InterPro" id="IPR046038">
    <property type="entry name" value="DUF5996"/>
</dbReference>
<accession>A0AB33K988</accession>
<dbReference type="KEGG" id="stcm:SCMC78_00200"/>
<reference evidence="1" key="1">
    <citation type="submission" date="2024-07" db="EMBL/GenBank/DDBJ databases">
        <title>Complete genome sequences of cellulolytic bacteria, Kitasatospora sp. CMC57 and Streptomyces sp. CMC78, isolated from Japanese agricultural soil.</title>
        <authorList>
            <person name="Hashimoto T."/>
            <person name="Ito M."/>
            <person name="Iwamoto M."/>
            <person name="Fukahori D."/>
            <person name="Shoda T."/>
            <person name="Sakoda M."/>
            <person name="Morohoshi T."/>
            <person name="Mitsuboshi M."/>
            <person name="Nishizawa T."/>
        </authorList>
    </citation>
    <scope>NUCLEOTIDE SEQUENCE</scope>
    <source>
        <strain evidence="1">CMC78</strain>
    </source>
</reference>
<dbReference type="Pfam" id="PF19459">
    <property type="entry name" value="DUF5996"/>
    <property type="match status" value="1"/>
</dbReference>
<protein>
    <submittedName>
        <fullName evidence="1">DUF5996 family protein</fullName>
    </submittedName>
</protein>
<organism evidence="1">
    <name type="scientific">Streptomyces sp. CMC78</name>
    <dbReference type="NCBI Taxonomy" id="3231512"/>
    <lineage>
        <taxon>Bacteria</taxon>
        <taxon>Bacillati</taxon>
        <taxon>Actinomycetota</taxon>
        <taxon>Actinomycetes</taxon>
        <taxon>Kitasatosporales</taxon>
        <taxon>Streptomycetaceae</taxon>
        <taxon>Streptomyces</taxon>
    </lineage>
</organism>
<dbReference type="EMBL" id="AP035884">
    <property type="protein sequence ID" value="BFP50213.1"/>
    <property type="molecule type" value="Genomic_DNA"/>
</dbReference>
<name>A0AB33K988_9ACTN</name>